<proteinExistence type="predicted"/>
<dbReference type="Pfam" id="PF14885">
    <property type="entry name" value="GHL15"/>
    <property type="match status" value="1"/>
</dbReference>
<dbReference type="Gene3D" id="2.60.40.3440">
    <property type="match status" value="1"/>
</dbReference>
<sequence length="1753" mass="186344">MKLMQWMTGFIGLLIVGFAQGNAVTLNFTDLNSALSGNALNVGGSTADLVVSGAIVNNDYLYSVTYTGADFDGDLANDTLSFDVRVKGFVGSGPNDAQTAILGATGALVQLNSEDSWGVFGANDDNWNYDESLEFSIENATVSGGLTADFVGFAQVYLDEVNGSGHDALIGLGDYGRGISHFGFDGNRTVDLTSEGNALNPETLYVSSFDDGDGALRKEWGVGHVHFSIRLMPEGTVGWNGTYDSNWSIADNWTSGMVPGTEPGNTVILNGADDSVVVATLVEATNSCSLHVSDEATLEVCESGLVCDEIMLGTQAGVGGGHLRLFGRDATDLTVLGDMRVGHPSAVSESSVEASIGTLAVEGELAVDNGVLCIVGSNPAIEAYDLTVSSNGTLRFEFGKFPVSQMQVLNHLSITEGATLEIDLRHYSMGDNELELMTFGSVSGSFDPANITIVGLGGGVVTMDGDSLNLTVDDGVADRSSTLWFVATGGNGTDNLNLQINTGRRIRNLSSPDLSYTAAADGDAMVYSASWGGSDFDGDGVNDLVSFDLRVEGFSGSTFTYEDSGTTNMGAASMTMLGSPAVVSGNSEGWGVGTDEDLDAGETLRFSVENLQLSTPGVGDVGSFVGMRMVEPNGGNNHVLIVGEGVDLESWKWSNYLNVGFAPEYPLLVTSAASSKVGVNEIAVKLIVSEQPDVLGTETGDYSVYPTGPEHISEYPAATNINYPDFSWDTLPMAARVSAPSPLSDEYAELMATSYPRLALGGNSDYGYEYNEEGIHATAAQLKSFNPNVHLMTYRNSGVHFNGWAANTNFNQAEWCKYTLDEDGNRQYDTASGGQYQYNHDHPGLRKWWVDVAASLVEDPNIDGISIDKANGGDNPVQNDAGELEAPDGRVQSYIDLKERCPEGTILNGNILRTQRFGGNRELLHIYNGSYLESWAKNGNRLVMMNRADSICASIQLIREARVKGYFVEVNYPELKWHKSDNEDASDMVADGREQEVRDIMQETFQVPLAYHLITLEPYSYFSYQVDTGEEFGYHPKAHFDEFRNPLGEPLGPPVRNGYIYTRSFEHVDVWLDVENDACQLIWDWMPTADAQSVNCDEDSSVNITLTGSDPRGTDFTYAVHEHPTYGTLSGTAPNLVYTPDPDFIGEDSFTFKTYNDMAKSLRTTVSISVANANEDAPVGNDVSVMTAMGVPVDLTLSGSDADGDTDFTYAVGAPAHGSLSGTAPNLTYTPEYGYVGTDSFTFTMNDGGLDSAPATATILVSDIIAGYDFDDGADAATTNATLVAVDVTASDYGVGAGLIPVVHNGDNALTEEADAEGNPFGTANAFSFGGWRTAFGFTDMGNRDELDTAIATNDYMTFTVTPADGRLLDLSRLSFRTRVNDLNHAAERWALFSSVDGFVEGQEIAVGRTETIDTYINNVISLVDAKFQGLSEAVEFRLYIYGGNGTNGSDTLFDKVILHGTVGMAPDAGMISFIDLNASTSSNTLQVAGSTNNLTVTGISASNDYVYSIVYTGADYDGDAANDTVTFDVRVKGWSGSVTASGTETANTSSNEASATIGTTNEAVAIAGGARFSVGGNMDDGETLEFMVENMAVSLTDTTKAGSAVPAGFYSALLEETAGHSHQTVFGEGTGLLGWDWNGPNQESGTLDVGTGSLYVSSDASTGGTSNPFNWGVDNVDFRIIVVVEDSTDGPELALGVSGGSLSLSWDGGGSYNLLTNANLQDADGWGLVTNTVSPYTNTISSDAQMFFKLSE</sequence>
<dbReference type="RefSeq" id="WP_136078743.1">
    <property type="nucleotide sequence ID" value="NZ_CAAHFG010000001.1"/>
</dbReference>
<dbReference type="InterPro" id="IPR029455">
    <property type="entry name" value="GHL15"/>
</dbReference>
<organism evidence="1 2">
    <name type="scientific">Pontiella desulfatans</name>
    <dbReference type="NCBI Taxonomy" id="2750659"/>
    <lineage>
        <taxon>Bacteria</taxon>
        <taxon>Pseudomonadati</taxon>
        <taxon>Kiritimatiellota</taxon>
        <taxon>Kiritimatiellia</taxon>
        <taxon>Kiritimatiellales</taxon>
        <taxon>Pontiellaceae</taxon>
        <taxon>Pontiella</taxon>
    </lineage>
</organism>
<dbReference type="EMBL" id="CAAHFG010000001">
    <property type="protein sequence ID" value="VGO13138.1"/>
    <property type="molecule type" value="Genomic_DNA"/>
</dbReference>
<dbReference type="Pfam" id="PF17963">
    <property type="entry name" value="Big_9"/>
    <property type="match status" value="2"/>
</dbReference>
<evidence type="ECO:0000313" key="2">
    <source>
        <dbReference type="Proteomes" id="UP000366872"/>
    </source>
</evidence>
<evidence type="ECO:0008006" key="3">
    <source>
        <dbReference type="Google" id="ProtNLM"/>
    </source>
</evidence>
<dbReference type="Gene3D" id="2.60.40.2810">
    <property type="match status" value="1"/>
</dbReference>
<protein>
    <recommendedName>
        <fullName evidence="3">Cadherin domain-containing protein</fullName>
    </recommendedName>
</protein>
<gene>
    <name evidence="1" type="ORF">PDESU_01692</name>
</gene>
<dbReference type="InterPro" id="IPR017853">
    <property type="entry name" value="GH"/>
</dbReference>
<evidence type="ECO:0000313" key="1">
    <source>
        <dbReference type="EMBL" id="VGO13138.1"/>
    </source>
</evidence>
<dbReference type="SUPFAM" id="SSF51445">
    <property type="entry name" value="(Trans)glycosidases"/>
    <property type="match status" value="1"/>
</dbReference>
<keyword evidence="2" id="KW-1185">Reference proteome</keyword>
<accession>A0A6C2TZI9</accession>
<reference evidence="1 2" key="1">
    <citation type="submission" date="2019-04" db="EMBL/GenBank/DDBJ databases">
        <authorList>
            <person name="Van Vliet M D."/>
        </authorList>
    </citation>
    <scope>NUCLEOTIDE SEQUENCE [LARGE SCALE GENOMIC DNA]</scope>
    <source>
        <strain evidence="1 2">F1</strain>
    </source>
</reference>
<dbReference type="Proteomes" id="UP000366872">
    <property type="component" value="Unassembled WGS sequence"/>
</dbReference>
<name>A0A6C2TZI9_PONDE</name>